<comment type="catalytic activity">
    <reaction evidence="14">
        <text>13-(9Z-octadecenoyloxy)-octadecanoate + H2O = 13-hydroxy-octadecanoate + (9Z)-octadecenoate + H(+)</text>
        <dbReference type="Rhea" id="RHEA:52064"/>
        <dbReference type="ChEBI" id="CHEBI:15377"/>
        <dbReference type="ChEBI" id="CHEBI:15378"/>
        <dbReference type="ChEBI" id="CHEBI:30823"/>
        <dbReference type="ChEBI" id="CHEBI:136303"/>
        <dbReference type="ChEBI" id="CHEBI:136304"/>
    </reaction>
    <physiologicalReaction direction="left-to-right" evidence="14">
        <dbReference type="Rhea" id="RHEA:52065"/>
    </physiologicalReaction>
</comment>
<feature type="transmembrane region" description="Helical" evidence="17">
    <location>
        <begin position="47"/>
        <end position="67"/>
    </location>
</feature>
<comment type="catalytic activity">
    <reaction evidence="13">
        <text>9-octadecanoyloxy-octadecanoate + H2O = 9-hydroxy-octadecanoate + octadecanoate + H(+)</text>
        <dbReference type="Rhea" id="RHEA:52096"/>
        <dbReference type="ChEBI" id="CHEBI:15377"/>
        <dbReference type="ChEBI" id="CHEBI:15378"/>
        <dbReference type="ChEBI" id="CHEBI:25629"/>
        <dbReference type="ChEBI" id="CHEBI:136286"/>
        <dbReference type="ChEBI" id="CHEBI:136373"/>
    </reaction>
    <physiologicalReaction direction="left-to-right" evidence="13">
        <dbReference type="Rhea" id="RHEA:52097"/>
    </physiologicalReaction>
</comment>
<comment type="catalytic activity">
    <reaction evidence="11">
        <text>12-(9Z-octadecenoyloxy)-octadecanoate + H2O = 12-hydroxyoctadecanoate + (9Z)-octadecenoate + H(+)</text>
        <dbReference type="Rhea" id="RHEA:52060"/>
        <dbReference type="ChEBI" id="CHEBI:15377"/>
        <dbReference type="ChEBI" id="CHEBI:15378"/>
        <dbReference type="ChEBI" id="CHEBI:30823"/>
        <dbReference type="ChEBI" id="CHEBI:84201"/>
        <dbReference type="ChEBI" id="CHEBI:136302"/>
    </reaction>
    <physiologicalReaction direction="left-to-right" evidence="11">
        <dbReference type="Rhea" id="RHEA:52061"/>
    </physiologicalReaction>
</comment>
<comment type="catalytic activity">
    <reaction evidence="16">
        <text>12-(9Z-hexadecenoyloxy)-octadecanoate + H2O = 12-hydroxyoctadecanoate + (9Z)-hexadecenoate + H(+)</text>
        <dbReference type="Rhea" id="RHEA:52072"/>
        <dbReference type="ChEBI" id="CHEBI:15377"/>
        <dbReference type="ChEBI" id="CHEBI:15378"/>
        <dbReference type="ChEBI" id="CHEBI:32372"/>
        <dbReference type="ChEBI" id="CHEBI:84201"/>
        <dbReference type="ChEBI" id="CHEBI:136312"/>
    </reaction>
    <physiologicalReaction direction="left-to-right" evidence="16">
        <dbReference type="Rhea" id="RHEA:52073"/>
    </physiologicalReaction>
</comment>
<comment type="caution">
    <text evidence="18">The sequence shown here is derived from an EMBL/GenBank/DDBJ whole genome shotgun (WGS) entry which is preliminary data.</text>
</comment>
<comment type="catalytic activity">
    <reaction evidence="12">
        <text>9-(9Z-octadecenoyloxy)-octadecanoate + H2O = 9-hydroxy-octadecanoate + (9Z)-octadecenoate + H(+)</text>
        <dbReference type="Rhea" id="RHEA:52048"/>
        <dbReference type="ChEBI" id="CHEBI:15377"/>
        <dbReference type="ChEBI" id="CHEBI:15378"/>
        <dbReference type="ChEBI" id="CHEBI:30823"/>
        <dbReference type="ChEBI" id="CHEBI:136282"/>
        <dbReference type="ChEBI" id="CHEBI:136286"/>
    </reaction>
    <physiologicalReaction direction="left-to-right" evidence="12">
        <dbReference type="Rhea" id="RHEA:52049"/>
    </physiologicalReaction>
</comment>
<comment type="subcellular location">
    <subcellularLocation>
        <location evidence="2">Endomembrane system</location>
        <topology evidence="2">Multi-pass membrane protein</topology>
    </subcellularLocation>
</comment>
<dbReference type="GO" id="GO:0016020">
    <property type="term" value="C:membrane"/>
    <property type="evidence" value="ECO:0007669"/>
    <property type="project" value="InterPro"/>
</dbReference>
<accession>A0AAV2Q847</accession>
<evidence type="ECO:0000256" key="15">
    <source>
        <dbReference type="ARBA" id="ARBA00049322"/>
    </source>
</evidence>
<name>A0AAV2Q847_MEGNR</name>
<dbReference type="Proteomes" id="UP001497623">
    <property type="component" value="Unassembled WGS sequence"/>
</dbReference>
<keyword evidence="4 17" id="KW-0812">Transmembrane</keyword>
<evidence type="ECO:0000313" key="18">
    <source>
        <dbReference type="EMBL" id="CAL4071009.1"/>
    </source>
</evidence>
<evidence type="ECO:0000256" key="6">
    <source>
        <dbReference type="ARBA" id="ARBA00023136"/>
    </source>
</evidence>
<protein>
    <submittedName>
        <fullName evidence="18">Uncharacterized protein</fullName>
    </submittedName>
</protein>
<evidence type="ECO:0000256" key="2">
    <source>
        <dbReference type="ARBA" id="ARBA00004127"/>
    </source>
</evidence>
<keyword evidence="19" id="KW-1185">Reference proteome</keyword>
<sequence length="148" mass="16620">LVPHKYPTRRIGLQALTGFMAAYFLYMIFSSLICGKLPYPILNELPFLLLIVVLIALSASAILHYIVGDILNTLLWDVTARKILANNVIYALATPPSSLISIIFKGRELEVVEFKSETNECRNRRHRSQSVQYDTIPQISITPSPDSS</sequence>
<comment type="catalytic activity">
    <reaction evidence="15">
        <text>13-(9Z-hexadecenoyloxy)-octadecanoate + H2O = 13-hydroxy-octadecanoate + (9Z)-hexadecenoate + H(+)</text>
        <dbReference type="Rhea" id="RHEA:52076"/>
        <dbReference type="ChEBI" id="CHEBI:15377"/>
        <dbReference type="ChEBI" id="CHEBI:15378"/>
        <dbReference type="ChEBI" id="CHEBI:32372"/>
        <dbReference type="ChEBI" id="CHEBI:136304"/>
        <dbReference type="ChEBI" id="CHEBI:136315"/>
    </reaction>
    <physiologicalReaction direction="left-to-right" evidence="15">
        <dbReference type="Rhea" id="RHEA:52077"/>
    </physiologicalReaction>
</comment>
<feature type="transmembrane region" description="Helical" evidence="17">
    <location>
        <begin position="12"/>
        <end position="35"/>
    </location>
</feature>
<evidence type="ECO:0000256" key="10">
    <source>
        <dbReference type="ARBA" id="ARBA00048680"/>
    </source>
</evidence>
<comment type="catalytic activity">
    <reaction evidence="9">
        <text>9-hexadecanoyloxy-octadecanoate + H2O = 9-hydroxy-octadecanoate + hexadecanoate + H(+)</text>
        <dbReference type="Rhea" id="RHEA:52052"/>
        <dbReference type="ChEBI" id="CHEBI:7896"/>
        <dbReference type="ChEBI" id="CHEBI:15377"/>
        <dbReference type="ChEBI" id="CHEBI:15378"/>
        <dbReference type="ChEBI" id="CHEBI:83670"/>
        <dbReference type="ChEBI" id="CHEBI:136286"/>
    </reaction>
    <physiologicalReaction direction="left-to-right" evidence="9">
        <dbReference type="Rhea" id="RHEA:52053"/>
    </physiologicalReaction>
</comment>
<evidence type="ECO:0000256" key="13">
    <source>
        <dbReference type="ARBA" id="ARBA00049221"/>
    </source>
</evidence>
<feature type="non-terminal residue" evidence="18">
    <location>
        <position position="1"/>
    </location>
</feature>
<dbReference type="EMBL" id="CAXKWB010003905">
    <property type="protein sequence ID" value="CAL4071009.1"/>
    <property type="molecule type" value="Genomic_DNA"/>
</dbReference>
<comment type="catalytic activity">
    <reaction evidence="8">
        <text>13-octadecanoyloxy-octadecanoate + H2O = 13-hydroxy-octadecanoate + octadecanoate + H(+)</text>
        <dbReference type="Rhea" id="RHEA:52084"/>
        <dbReference type="ChEBI" id="CHEBI:15377"/>
        <dbReference type="ChEBI" id="CHEBI:15378"/>
        <dbReference type="ChEBI" id="CHEBI:25629"/>
        <dbReference type="ChEBI" id="CHEBI:136304"/>
        <dbReference type="ChEBI" id="CHEBI:136335"/>
    </reaction>
    <physiologicalReaction direction="left-to-right" evidence="8">
        <dbReference type="Rhea" id="RHEA:52085"/>
    </physiologicalReaction>
</comment>
<evidence type="ECO:0000256" key="5">
    <source>
        <dbReference type="ARBA" id="ARBA00022989"/>
    </source>
</evidence>
<evidence type="ECO:0000256" key="4">
    <source>
        <dbReference type="ARBA" id="ARBA00022692"/>
    </source>
</evidence>
<dbReference type="AlphaFoldDB" id="A0AAV2Q847"/>
<evidence type="ECO:0000256" key="16">
    <source>
        <dbReference type="ARBA" id="ARBA00049428"/>
    </source>
</evidence>
<comment type="similarity">
    <text evidence="3">Belongs to the AIG1 family.</text>
</comment>
<evidence type="ECO:0000256" key="7">
    <source>
        <dbReference type="ARBA" id="ARBA00047368"/>
    </source>
</evidence>
<reference evidence="18 19" key="1">
    <citation type="submission" date="2024-05" db="EMBL/GenBank/DDBJ databases">
        <authorList>
            <person name="Wallberg A."/>
        </authorList>
    </citation>
    <scope>NUCLEOTIDE SEQUENCE [LARGE SCALE GENOMIC DNA]</scope>
</reference>
<comment type="catalytic activity">
    <reaction evidence="7">
        <text>12-hexadecanoyloxy-octadecanoate + H2O = 12-hydroxyoctadecanoate + hexadecanoate + H(+)</text>
        <dbReference type="Rhea" id="RHEA:52056"/>
        <dbReference type="ChEBI" id="CHEBI:7896"/>
        <dbReference type="ChEBI" id="CHEBI:15377"/>
        <dbReference type="ChEBI" id="CHEBI:15378"/>
        <dbReference type="ChEBI" id="CHEBI:83677"/>
        <dbReference type="ChEBI" id="CHEBI:84201"/>
    </reaction>
    <physiologicalReaction direction="left-to-right" evidence="7">
        <dbReference type="Rhea" id="RHEA:52057"/>
    </physiologicalReaction>
</comment>
<keyword evidence="5 17" id="KW-1133">Transmembrane helix</keyword>
<evidence type="ECO:0000256" key="3">
    <source>
        <dbReference type="ARBA" id="ARBA00009300"/>
    </source>
</evidence>
<evidence type="ECO:0000256" key="9">
    <source>
        <dbReference type="ARBA" id="ARBA00047863"/>
    </source>
</evidence>
<evidence type="ECO:0000313" key="19">
    <source>
        <dbReference type="Proteomes" id="UP001497623"/>
    </source>
</evidence>
<proteinExistence type="inferred from homology"/>
<evidence type="ECO:0000256" key="17">
    <source>
        <dbReference type="SAM" id="Phobius"/>
    </source>
</evidence>
<organism evidence="18 19">
    <name type="scientific">Meganyctiphanes norvegica</name>
    <name type="common">Northern krill</name>
    <name type="synonym">Thysanopoda norvegica</name>
    <dbReference type="NCBI Taxonomy" id="48144"/>
    <lineage>
        <taxon>Eukaryota</taxon>
        <taxon>Metazoa</taxon>
        <taxon>Ecdysozoa</taxon>
        <taxon>Arthropoda</taxon>
        <taxon>Crustacea</taxon>
        <taxon>Multicrustacea</taxon>
        <taxon>Malacostraca</taxon>
        <taxon>Eumalacostraca</taxon>
        <taxon>Eucarida</taxon>
        <taxon>Euphausiacea</taxon>
        <taxon>Euphausiidae</taxon>
        <taxon>Meganyctiphanes</taxon>
    </lineage>
</organism>
<evidence type="ECO:0000256" key="14">
    <source>
        <dbReference type="ARBA" id="ARBA00049296"/>
    </source>
</evidence>
<comment type="catalytic activity">
    <reaction evidence="10">
        <text>12-octadecanoyloxy-octadecanoate + H2O = 12-hydroxyoctadecanoate + octadecanoate + H(+)</text>
        <dbReference type="Rhea" id="RHEA:52080"/>
        <dbReference type="ChEBI" id="CHEBI:15377"/>
        <dbReference type="ChEBI" id="CHEBI:15378"/>
        <dbReference type="ChEBI" id="CHEBI:25629"/>
        <dbReference type="ChEBI" id="CHEBI:84201"/>
        <dbReference type="ChEBI" id="CHEBI:136330"/>
    </reaction>
    <physiologicalReaction direction="left-to-right" evidence="10">
        <dbReference type="Rhea" id="RHEA:52081"/>
    </physiologicalReaction>
</comment>
<evidence type="ECO:0000256" key="8">
    <source>
        <dbReference type="ARBA" id="ARBA00047427"/>
    </source>
</evidence>
<dbReference type="Pfam" id="PF04750">
    <property type="entry name" value="Far-17a_AIG1"/>
    <property type="match status" value="1"/>
</dbReference>
<evidence type="ECO:0000256" key="11">
    <source>
        <dbReference type="ARBA" id="ARBA00048701"/>
    </source>
</evidence>
<dbReference type="GO" id="GO:0012505">
    <property type="term" value="C:endomembrane system"/>
    <property type="evidence" value="ECO:0007669"/>
    <property type="project" value="UniProtKB-SubCell"/>
</dbReference>
<gene>
    <name evidence="18" type="ORF">MNOR_LOCUS8410</name>
</gene>
<evidence type="ECO:0000256" key="1">
    <source>
        <dbReference type="ARBA" id="ARBA00000923"/>
    </source>
</evidence>
<evidence type="ECO:0000256" key="12">
    <source>
        <dbReference type="ARBA" id="ARBA00048800"/>
    </source>
</evidence>
<keyword evidence="6 17" id="KW-0472">Membrane</keyword>
<comment type="catalytic activity">
    <reaction evidence="1">
        <text>9-(9Z-hexadecenoyloxy)-octadecanoate + H2O = (9Z)-hexadecenoate + 9-hydroxy-octadecanoate + H(+)</text>
        <dbReference type="Rhea" id="RHEA:52068"/>
        <dbReference type="ChEBI" id="CHEBI:15377"/>
        <dbReference type="ChEBI" id="CHEBI:15378"/>
        <dbReference type="ChEBI" id="CHEBI:32372"/>
        <dbReference type="ChEBI" id="CHEBI:136286"/>
        <dbReference type="ChEBI" id="CHEBI:136309"/>
    </reaction>
    <physiologicalReaction direction="left-to-right" evidence="1">
        <dbReference type="Rhea" id="RHEA:52069"/>
    </physiologicalReaction>
</comment>
<dbReference type="InterPro" id="IPR006838">
    <property type="entry name" value="ADTRP_AIG1"/>
</dbReference>